<evidence type="ECO:0000256" key="1">
    <source>
        <dbReference type="SAM" id="Phobius"/>
    </source>
</evidence>
<dbReference type="EMBL" id="GG745369">
    <property type="protein sequence ID" value="KNE71094.1"/>
    <property type="molecule type" value="Genomic_DNA"/>
</dbReference>
<reference evidence="2 3" key="1">
    <citation type="submission" date="2009-11" db="EMBL/GenBank/DDBJ databases">
        <title>Annotation of Allomyces macrogynus ATCC 38327.</title>
        <authorList>
            <consortium name="The Broad Institute Genome Sequencing Platform"/>
            <person name="Russ C."/>
            <person name="Cuomo C."/>
            <person name="Burger G."/>
            <person name="Gray M.W."/>
            <person name="Holland P.W.H."/>
            <person name="King N."/>
            <person name="Lang F.B.F."/>
            <person name="Roger A.J."/>
            <person name="Ruiz-Trillo I."/>
            <person name="Young S.K."/>
            <person name="Zeng Q."/>
            <person name="Gargeya S."/>
            <person name="Fitzgerald M."/>
            <person name="Haas B."/>
            <person name="Abouelleil A."/>
            <person name="Alvarado L."/>
            <person name="Arachchi H.M."/>
            <person name="Berlin A."/>
            <person name="Chapman S.B."/>
            <person name="Gearin G."/>
            <person name="Goldberg J."/>
            <person name="Griggs A."/>
            <person name="Gujja S."/>
            <person name="Hansen M."/>
            <person name="Heiman D."/>
            <person name="Howarth C."/>
            <person name="Larimer J."/>
            <person name="Lui A."/>
            <person name="MacDonald P.J.P."/>
            <person name="McCowen C."/>
            <person name="Montmayeur A."/>
            <person name="Murphy C."/>
            <person name="Neiman D."/>
            <person name="Pearson M."/>
            <person name="Priest M."/>
            <person name="Roberts A."/>
            <person name="Saif S."/>
            <person name="Shea T."/>
            <person name="Sisk P."/>
            <person name="Stolte C."/>
            <person name="Sykes S."/>
            <person name="Wortman J."/>
            <person name="Nusbaum C."/>
            <person name="Birren B."/>
        </authorList>
    </citation>
    <scope>NUCLEOTIDE SEQUENCE [LARGE SCALE GENOMIC DNA]</scope>
    <source>
        <strain evidence="2 3">ATCC 38327</strain>
    </source>
</reference>
<reference evidence="3" key="2">
    <citation type="submission" date="2009-11" db="EMBL/GenBank/DDBJ databases">
        <title>The Genome Sequence of Allomyces macrogynus strain ATCC 38327.</title>
        <authorList>
            <consortium name="The Broad Institute Genome Sequencing Platform"/>
            <person name="Russ C."/>
            <person name="Cuomo C."/>
            <person name="Shea T."/>
            <person name="Young S.K."/>
            <person name="Zeng Q."/>
            <person name="Koehrsen M."/>
            <person name="Haas B."/>
            <person name="Borodovsky M."/>
            <person name="Guigo R."/>
            <person name="Alvarado L."/>
            <person name="Berlin A."/>
            <person name="Borenstein D."/>
            <person name="Chen Z."/>
            <person name="Engels R."/>
            <person name="Freedman E."/>
            <person name="Gellesch M."/>
            <person name="Goldberg J."/>
            <person name="Griggs A."/>
            <person name="Gujja S."/>
            <person name="Heiman D."/>
            <person name="Hepburn T."/>
            <person name="Howarth C."/>
            <person name="Jen D."/>
            <person name="Larson L."/>
            <person name="Lewis B."/>
            <person name="Mehta T."/>
            <person name="Park D."/>
            <person name="Pearson M."/>
            <person name="Roberts A."/>
            <person name="Saif S."/>
            <person name="Shenoy N."/>
            <person name="Sisk P."/>
            <person name="Stolte C."/>
            <person name="Sykes S."/>
            <person name="Walk T."/>
            <person name="White J."/>
            <person name="Yandava C."/>
            <person name="Burger G."/>
            <person name="Gray M.W."/>
            <person name="Holland P.W.H."/>
            <person name="King N."/>
            <person name="Lang F.B.F."/>
            <person name="Roger A.J."/>
            <person name="Ruiz-Trillo I."/>
            <person name="Lander E."/>
            <person name="Nusbaum C."/>
        </authorList>
    </citation>
    <scope>NUCLEOTIDE SEQUENCE [LARGE SCALE GENOMIC DNA]</scope>
    <source>
        <strain evidence="3">ATCC 38327</strain>
    </source>
</reference>
<dbReference type="OrthoDB" id="5540697at2759"/>
<gene>
    <name evidence="2" type="ORF">AMAG_15344</name>
</gene>
<organism evidence="2 3">
    <name type="scientific">Allomyces macrogynus (strain ATCC 38327)</name>
    <name type="common">Allomyces javanicus var. macrogynus</name>
    <dbReference type="NCBI Taxonomy" id="578462"/>
    <lineage>
        <taxon>Eukaryota</taxon>
        <taxon>Fungi</taxon>
        <taxon>Fungi incertae sedis</taxon>
        <taxon>Blastocladiomycota</taxon>
        <taxon>Blastocladiomycetes</taxon>
        <taxon>Blastocladiales</taxon>
        <taxon>Blastocladiaceae</taxon>
        <taxon>Allomyces</taxon>
    </lineage>
</organism>
<accession>A0A0L0T978</accession>
<keyword evidence="1" id="KW-0472">Membrane</keyword>
<protein>
    <recommendedName>
        <fullName evidence="4">Transmembrane protein</fullName>
    </recommendedName>
</protein>
<sequence length="241" mass="26126">MSTRFFTAAAGTARPRWFAHAAARLRRSFATADPAPLVLYRATRPIQPLLIVGAGVSMAIFWGNVGATMHTLLSTTTAIPNPNAEPGTLAHRIPIFVRKTAGVPEPGVPEVSAEEQPSELRPWLVAALCGVLGVGSISFTYRYAARMVHEIVYDARKRSVTVVAGLRGGWKTTVPVDAVRIRRPIASQRSRGSPVVFVKVPEMDEPRAFVLDVKGEYKNEGSMMDALFYKPAETAAAGKKK</sequence>
<feature type="transmembrane region" description="Helical" evidence="1">
    <location>
        <begin position="45"/>
        <end position="65"/>
    </location>
</feature>
<dbReference type="AlphaFoldDB" id="A0A0L0T978"/>
<evidence type="ECO:0008006" key="4">
    <source>
        <dbReference type="Google" id="ProtNLM"/>
    </source>
</evidence>
<dbReference type="Proteomes" id="UP000054350">
    <property type="component" value="Unassembled WGS sequence"/>
</dbReference>
<dbReference type="VEuPathDB" id="FungiDB:AMAG_15344"/>
<keyword evidence="3" id="KW-1185">Reference proteome</keyword>
<evidence type="ECO:0000313" key="3">
    <source>
        <dbReference type="Proteomes" id="UP000054350"/>
    </source>
</evidence>
<proteinExistence type="predicted"/>
<keyword evidence="1" id="KW-1133">Transmembrane helix</keyword>
<feature type="transmembrane region" description="Helical" evidence="1">
    <location>
        <begin position="123"/>
        <end position="144"/>
    </location>
</feature>
<name>A0A0L0T978_ALLM3</name>
<evidence type="ECO:0000313" key="2">
    <source>
        <dbReference type="EMBL" id="KNE71094.1"/>
    </source>
</evidence>
<keyword evidence="1" id="KW-0812">Transmembrane</keyword>